<feature type="compositionally biased region" description="Basic and acidic residues" evidence="9">
    <location>
        <begin position="701"/>
        <end position="720"/>
    </location>
</feature>
<keyword evidence="5" id="KW-0282">Flagellum</keyword>
<evidence type="ECO:0000256" key="2">
    <source>
        <dbReference type="ARBA" id="ARBA00004430"/>
    </source>
</evidence>
<gene>
    <name evidence="10" type="ORF">NDU88_001981</name>
</gene>
<feature type="region of interest" description="Disordered" evidence="9">
    <location>
        <begin position="881"/>
        <end position="946"/>
    </location>
</feature>
<organism evidence="10 11">
    <name type="scientific">Pleurodeles waltl</name>
    <name type="common">Iberian ribbed newt</name>
    <dbReference type="NCBI Taxonomy" id="8319"/>
    <lineage>
        <taxon>Eukaryota</taxon>
        <taxon>Metazoa</taxon>
        <taxon>Chordata</taxon>
        <taxon>Craniata</taxon>
        <taxon>Vertebrata</taxon>
        <taxon>Euteleostomi</taxon>
        <taxon>Amphibia</taxon>
        <taxon>Batrachia</taxon>
        <taxon>Caudata</taxon>
        <taxon>Salamandroidea</taxon>
        <taxon>Salamandridae</taxon>
        <taxon>Pleurodelinae</taxon>
        <taxon>Pleurodeles</taxon>
    </lineage>
</organism>
<evidence type="ECO:0000256" key="8">
    <source>
        <dbReference type="ARBA" id="ARBA00023273"/>
    </source>
</evidence>
<dbReference type="GO" id="GO:0031514">
    <property type="term" value="C:motile cilium"/>
    <property type="evidence" value="ECO:0007669"/>
    <property type="project" value="UniProtKB-SubCell"/>
</dbReference>
<keyword evidence="4" id="KW-0677">Repeat</keyword>
<sequence length="946" mass="107597">MLYPSLVEQHLNDWLRCISTLRNLIKEEPSSSAIVQEVEEPPKQEEPPTQVPPTPEYYEEPILTQLIVERYEGEKVHGLYEGEGIAYFQGGNVYKGMFAEGIMHGRGTYSWNHGVTYEGDFYLNMPMGHGIYTWADGSKYEGEVKNGIRHGFGMYKCGTRPVSYIGHWNEGKRHGKGTIYYSEDGSSWYEGNWVNNVKSGWGVRCYKSGNIYEGQWENNIRHGEGKMRWLTTNEEYTGTWVHGVQTGYGTHTWFLKRVPGSQYPLRNEYIGEFVNGARHGHGKFLYASGAIYDGEWACNKKHGLGKFTFKNGRTYEGEFQNDVIAEFPHFQMDRINTPDLSGIRTQSPVASENMPSVFASLDMGSILGSNIELDILSLLEVFPENERPNQLKQVEYAVLRHLSELRRIYNVYSSLGQDISVDNTFLMTRFQFWRFLKDCRFHHHDLTLCDMDRILNGTTSPDLLHSPHENLLLRNFLSYIIHLSFYICQQENKGNDTSLVTAFSKIMSQNIVPNACKIKGILFSDPERTIHLIGYINKCWEIYRSHLIKRSFPPYEYTMTMRHFVWMLKNFNMITKDLTAKRIVDIFAEDNPAVRDGNETNLDLEITFSEFLEALLDCAPVYVTSEVMDRVCPIHEELAADKNLHMEGTKDSSVLHEEHLPQDQSLHQEQILSQADPETISNETSLVSYNSASSKSGSATEKTKKLEAKSKERAPDEKLLKPAGKGTEGRRRSIAPGEKHGESRRKSVAPLQNVSNLERETSIEPPQPRPPTGDKDVRFDIKEKALLESMLTMEAQDQHLTSPAEEMPDPVSQEVKFAYWLSQIYIFFEKTFFPAQEQAELLKEEIPKNNIRLAELERLMAIKDEEEAKVRALKKAEAQQARMAEEEAERAAAAAAAAEALNVAKEGAEERRGSRTSTPTKEEPAAHPAPPAGAKQAGAAGRKKRK</sequence>
<evidence type="ECO:0008006" key="12">
    <source>
        <dbReference type="Google" id="ProtNLM"/>
    </source>
</evidence>
<feature type="region of interest" description="Disordered" evidence="9">
    <location>
        <begin position="32"/>
        <end position="56"/>
    </location>
</feature>
<dbReference type="InterPro" id="IPR003409">
    <property type="entry name" value="MORN"/>
</dbReference>
<evidence type="ECO:0000313" key="11">
    <source>
        <dbReference type="Proteomes" id="UP001066276"/>
    </source>
</evidence>
<keyword evidence="11" id="KW-1185">Reference proteome</keyword>
<dbReference type="EMBL" id="JANPWB010000014">
    <property type="protein sequence ID" value="KAJ1096850.1"/>
    <property type="molecule type" value="Genomic_DNA"/>
</dbReference>
<proteinExistence type="predicted"/>
<feature type="compositionally biased region" description="Low complexity" evidence="9">
    <location>
        <begin position="691"/>
        <end position="700"/>
    </location>
</feature>
<dbReference type="Proteomes" id="UP001066276">
    <property type="component" value="Chromosome 10"/>
</dbReference>
<keyword evidence="3" id="KW-0963">Cytoplasm</keyword>
<keyword evidence="6" id="KW-0969">Cilium</keyword>
<feature type="region of interest" description="Disordered" evidence="9">
    <location>
        <begin position="688"/>
        <end position="777"/>
    </location>
</feature>
<protein>
    <recommendedName>
        <fullName evidence="12">Radial spoke head 10 homolog B</fullName>
    </recommendedName>
</protein>
<dbReference type="GO" id="GO:0005930">
    <property type="term" value="C:axoneme"/>
    <property type="evidence" value="ECO:0007669"/>
    <property type="project" value="UniProtKB-SubCell"/>
</dbReference>
<reference evidence="10" key="1">
    <citation type="journal article" date="2022" name="bioRxiv">
        <title>Sequencing and chromosome-scale assembly of the giantPleurodeles waltlgenome.</title>
        <authorList>
            <person name="Brown T."/>
            <person name="Elewa A."/>
            <person name="Iarovenko S."/>
            <person name="Subramanian E."/>
            <person name="Araus A.J."/>
            <person name="Petzold A."/>
            <person name="Susuki M."/>
            <person name="Suzuki K.-i.T."/>
            <person name="Hayashi T."/>
            <person name="Toyoda A."/>
            <person name="Oliveira C."/>
            <person name="Osipova E."/>
            <person name="Leigh N.D."/>
            <person name="Simon A."/>
            <person name="Yun M.H."/>
        </authorList>
    </citation>
    <scope>NUCLEOTIDE SEQUENCE</scope>
    <source>
        <strain evidence="10">20211129_DDA</strain>
        <tissue evidence="10">Liver</tissue>
    </source>
</reference>
<keyword evidence="7" id="KW-0206">Cytoskeleton</keyword>
<feature type="compositionally biased region" description="Basic and acidic residues" evidence="9">
    <location>
        <begin position="727"/>
        <end position="745"/>
    </location>
</feature>
<dbReference type="PANTHER" id="PTHR46613">
    <property type="entry name" value="RADIAL SPOKE HEAD 10 HOMOLOG B-RELATED"/>
    <property type="match status" value="1"/>
</dbReference>
<evidence type="ECO:0000256" key="5">
    <source>
        <dbReference type="ARBA" id="ARBA00022846"/>
    </source>
</evidence>
<feature type="compositionally biased region" description="Low complexity" evidence="9">
    <location>
        <begin position="891"/>
        <end position="900"/>
    </location>
</feature>
<dbReference type="SMART" id="SM00698">
    <property type="entry name" value="MORN"/>
    <property type="match status" value="10"/>
</dbReference>
<comment type="caution">
    <text evidence="10">The sequence shown here is derived from an EMBL/GenBank/DDBJ whole genome shotgun (WGS) entry which is preliminary data.</text>
</comment>
<evidence type="ECO:0000256" key="1">
    <source>
        <dbReference type="ARBA" id="ARBA00004230"/>
    </source>
</evidence>
<dbReference type="SUPFAM" id="SSF82185">
    <property type="entry name" value="Histone H3 K4-specific methyltransferase SET7/9 N-terminal domain"/>
    <property type="match status" value="2"/>
</dbReference>
<evidence type="ECO:0000313" key="10">
    <source>
        <dbReference type="EMBL" id="KAJ1096850.1"/>
    </source>
</evidence>
<evidence type="ECO:0000256" key="9">
    <source>
        <dbReference type="SAM" id="MobiDB-lite"/>
    </source>
</evidence>
<evidence type="ECO:0000256" key="6">
    <source>
        <dbReference type="ARBA" id="ARBA00023069"/>
    </source>
</evidence>
<name>A0AAV7M213_PLEWA</name>
<comment type="subcellular location">
    <subcellularLocation>
        <location evidence="1">Cell projection</location>
        <location evidence="1">Cilium</location>
        <location evidence="1">Flagellum</location>
    </subcellularLocation>
    <subcellularLocation>
        <location evidence="2">Cytoplasm</location>
        <location evidence="2">Cytoskeleton</location>
        <location evidence="2">Cilium axoneme</location>
    </subcellularLocation>
</comment>
<dbReference type="Pfam" id="PF02493">
    <property type="entry name" value="MORN"/>
    <property type="match status" value="10"/>
</dbReference>
<evidence type="ECO:0000256" key="7">
    <source>
        <dbReference type="ARBA" id="ARBA00023212"/>
    </source>
</evidence>
<evidence type="ECO:0000256" key="4">
    <source>
        <dbReference type="ARBA" id="ARBA00022737"/>
    </source>
</evidence>
<keyword evidence="8" id="KW-0966">Cell projection</keyword>
<accession>A0AAV7M213</accession>
<dbReference type="PANTHER" id="PTHR46613:SF1">
    <property type="entry name" value="RADIAL SPOKE HEAD 10 HOMOLOG B-RELATED"/>
    <property type="match status" value="1"/>
</dbReference>
<evidence type="ECO:0000256" key="3">
    <source>
        <dbReference type="ARBA" id="ARBA00022490"/>
    </source>
</evidence>
<dbReference type="Gene3D" id="2.20.110.10">
    <property type="entry name" value="Histone H3 K4-specific methyltransferase SET7/9 N-terminal domain"/>
    <property type="match status" value="5"/>
</dbReference>
<dbReference type="AlphaFoldDB" id="A0AAV7M213"/>